<evidence type="ECO:0000256" key="1">
    <source>
        <dbReference type="PROSITE-ProRule" id="PRU00042"/>
    </source>
</evidence>
<dbReference type="AlphaFoldDB" id="A0AAN9VN73"/>
<accession>A0AAN9VN73</accession>
<gene>
    <name evidence="3" type="ORF">R5R35_007182</name>
</gene>
<dbReference type="SMART" id="SM00355">
    <property type="entry name" value="ZnF_C2H2"/>
    <property type="match status" value="4"/>
</dbReference>
<dbReference type="InterPro" id="IPR013087">
    <property type="entry name" value="Znf_C2H2_type"/>
</dbReference>
<keyword evidence="1" id="KW-0863">Zinc-finger</keyword>
<proteinExistence type="predicted"/>
<keyword evidence="1" id="KW-0862">Zinc</keyword>
<dbReference type="Gene3D" id="3.30.160.60">
    <property type="entry name" value="Classic Zinc Finger"/>
    <property type="match status" value="2"/>
</dbReference>
<evidence type="ECO:0000259" key="2">
    <source>
        <dbReference type="PROSITE" id="PS50157"/>
    </source>
</evidence>
<keyword evidence="1" id="KW-0479">Metal-binding</keyword>
<dbReference type="PROSITE" id="PS00028">
    <property type="entry name" value="ZINC_FINGER_C2H2_1"/>
    <property type="match status" value="2"/>
</dbReference>
<protein>
    <recommendedName>
        <fullName evidence="2">C2H2-type domain-containing protein</fullName>
    </recommendedName>
</protein>
<feature type="domain" description="C2H2-type" evidence="2">
    <location>
        <begin position="272"/>
        <end position="299"/>
    </location>
</feature>
<evidence type="ECO:0000313" key="3">
    <source>
        <dbReference type="EMBL" id="KAK7865055.1"/>
    </source>
</evidence>
<dbReference type="Pfam" id="PF00096">
    <property type="entry name" value="zf-C2H2"/>
    <property type="match status" value="1"/>
</dbReference>
<comment type="caution">
    <text evidence="3">The sequence shown here is derived from an EMBL/GenBank/DDBJ whole genome shotgun (WGS) entry which is preliminary data.</text>
</comment>
<dbReference type="Proteomes" id="UP001378592">
    <property type="component" value="Unassembled WGS sequence"/>
</dbReference>
<keyword evidence="4" id="KW-1185">Reference proteome</keyword>
<feature type="domain" description="C2H2-type" evidence="2">
    <location>
        <begin position="886"/>
        <end position="913"/>
    </location>
</feature>
<reference evidence="3 4" key="1">
    <citation type="submission" date="2024-03" db="EMBL/GenBank/DDBJ databases">
        <title>The genome assembly and annotation of the cricket Gryllus longicercus Weissman &amp; Gray.</title>
        <authorList>
            <person name="Szrajer S."/>
            <person name="Gray D."/>
            <person name="Ylla G."/>
        </authorList>
    </citation>
    <scope>NUCLEOTIDE SEQUENCE [LARGE SCALE GENOMIC DNA]</scope>
    <source>
        <strain evidence="3">DAG 2021-001</strain>
        <tissue evidence="3">Whole body minus gut</tissue>
    </source>
</reference>
<organism evidence="3 4">
    <name type="scientific">Gryllus longicercus</name>
    <dbReference type="NCBI Taxonomy" id="2509291"/>
    <lineage>
        <taxon>Eukaryota</taxon>
        <taxon>Metazoa</taxon>
        <taxon>Ecdysozoa</taxon>
        <taxon>Arthropoda</taxon>
        <taxon>Hexapoda</taxon>
        <taxon>Insecta</taxon>
        <taxon>Pterygota</taxon>
        <taxon>Neoptera</taxon>
        <taxon>Polyneoptera</taxon>
        <taxon>Orthoptera</taxon>
        <taxon>Ensifera</taxon>
        <taxon>Gryllidea</taxon>
        <taxon>Grylloidea</taxon>
        <taxon>Gryllidae</taxon>
        <taxon>Gryllinae</taxon>
        <taxon>Gryllus</taxon>
    </lineage>
</organism>
<dbReference type="PROSITE" id="PS50157">
    <property type="entry name" value="ZINC_FINGER_C2H2_2"/>
    <property type="match status" value="2"/>
</dbReference>
<name>A0AAN9VN73_9ORTH</name>
<dbReference type="EMBL" id="JAZDUA010000187">
    <property type="protein sequence ID" value="KAK7865055.1"/>
    <property type="molecule type" value="Genomic_DNA"/>
</dbReference>
<dbReference type="GO" id="GO:0008270">
    <property type="term" value="F:zinc ion binding"/>
    <property type="evidence" value="ECO:0007669"/>
    <property type="project" value="UniProtKB-KW"/>
</dbReference>
<evidence type="ECO:0000313" key="4">
    <source>
        <dbReference type="Proteomes" id="UP001378592"/>
    </source>
</evidence>
<sequence>MDFIEYAKWGIRVKEEPGTLGPFHQDNHIENNIGGLQRGWMCKFPCDAQGALDTASATANLPQGLLEPVELSPVNFLAEQTQEYFNLQDSDKFTGSTVAEGTIHQNQPIHIIQQDVLMKEYDVNRSTRQEKNFVTSLTGSKESLKDDEKHMLDAVLNERCDNSEDSPQTAGQIHQREFVQCFPKNTASKRPNEETFIVKNQNEILCSSDMELLFEAPENSVIELVKNSGRTEMPVNVEDNLSREIESLTEEHIATAHQENNNDFRISEISSFECPDCGEVLKSFNSFITHMNSHIIQQRENIDTVQCENCSEKFDDNRSLSLHKKECNCEKESNLVPFQKNHHHIYNDNDNDNRNINNEMCSSVNCFETDSSLSNKQFTSRDNPELAFSSHCQEVSLKKFPEPSRHYNDLSSCSPKQRRQAYSEECSSSETLKSTSNWTMQNLGAADDAFDVSWSSEIKCRDKREGRNLGSVSTLSLRLFRFRRPRVVVKRANVPVRSQSVIKTLNSRLGDSVSNNMINTKSVCQVENPGNLKQLSTESVTNRVNKIPKPDSKVVSCSNIVQLCGKPKHSEKEWHFARQQKSTDADRCYSQANLTPGHSEPQNVESLICDTPFSFSAKVSEKNKKSDEHVNASSKFPTEDTKVRSNLKIKIKPVVVLDRLRSLNFNLNQSSQENPSKSVQGVSVQKNISKGMNMSIGSSVFEKCEAPSVETNSKKLETTIGNQSARQHDPCHNAINHCENSLADLEKRYGIKKCYVKLKRISVEPCDLRKIVKRNRDESGCEMKTCGKIKLRRMSSKVWTVSSCTSALENTEVAEYTEDGMKSSNWLCVAEDTEQYCSDQEVHNEIYGQRSKKCVGSKDPSICLSESAEETLNYIRRGKHMKHYRSECTYCQKIFFDEKDLAQHLETHLSGYKCPNCSARFHFVMELHAHEAGCSLASLLDCHKAKSLIKPCQVIL</sequence>